<evidence type="ECO:0000256" key="4">
    <source>
        <dbReference type="ARBA" id="ARBA00023163"/>
    </source>
</evidence>
<organism evidence="7 8">
    <name type="scientific">Neptunomonas concharum</name>
    <dbReference type="NCBI Taxonomy" id="1031538"/>
    <lineage>
        <taxon>Bacteria</taxon>
        <taxon>Pseudomonadati</taxon>
        <taxon>Pseudomonadota</taxon>
        <taxon>Gammaproteobacteria</taxon>
        <taxon>Oceanospirillales</taxon>
        <taxon>Oceanospirillaceae</taxon>
        <taxon>Neptunomonas</taxon>
    </lineage>
</organism>
<gene>
    <name evidence="7" type="ORF">F0U83_00585</name>
</gene>
<dbReference type="GO" id="GO:0043565">
    <property type="term" value="F:sequence-specific DNA binding"/>
    <property type="evidence" value="ECO:0007669"/>
    <property type="project" value="TreeGrafter"/>
</dbReference>
<keyword evidence="5" id="KW-0175">Coiled coil</keyword>
<keyword evidence="2" id="KW-0805">Transcription regulation</keyword>
<dbReference type="Gene3D" id="1.10.10.10">
    <property type="entry name" value="Winged helix-like DNA-binding domain superfamily/Winged helix DNA-binding domain"/>
    <property type="match status" value="1"/>
</dbReference>
<name>A0A5P1R7Q4_9GAMM</name>
<evidence type="ECO:0000313" key="7">
    <source>
        <dbReference type="EMBL" id="QEQ95316.1"/>
    </source>
</evidence>
<dbReference type="CDD" id="cd08422">
    <property type="entry name" value="PBP2_CrgA_like"/>
    <property type="match status" value="1"/>
</dbReference>
<keyword evidence="3" id="KW-0238">DNA-binding</keyword>
<dbReference type="PANTHER" id="PTHR30537">
    <property type="entry name" value="HTH-TYPE TRANSCRIPTIONAL REGULATOR"/>
    <property type="match status" value="1"/>
</dbReference>
<dbReference type="OrthoDB" id="9815676at2"/>
<feature type="coiled-coil region" evidence="5">
    <location>
        <begin position="68"/>
        <end position="95"/>
    </location>
</feature>
<dbReference type="InterPro" id="IPR000847">
    <property type="entry name" value="LysR_HTH_N"/>
</dbReference>
<dbReference type="Pfam" id="PF03466">
    <property type="entry name" value="LysR_substrate"/>
    <property type="match status" value="1"/>
</dbReference>
<dbReference type="AlphaFoldDB" id="A0A5P1R7Q4"/>
<dbReference type="Pfam" id="PF00126">
    <property type="entry name" value="HTH_1"/>
    <property type="match status" value="1"/>
</dbReference>
<keyword evidence="4" id="KW-0804">Transcription</keyword>
<evidence type="ECO:0000256" key="1">
    <source>
        <dbReference type="ARBA" id="ARBA00009437"/>
    </source>
</evidence>
<dbReference type="InterPro" id="IPR058163">
    <property type="entry name" value="LysR-type_TF_proteobact-type"/>
</dbReference>
<evidence type="ECO:0000256" key="2">
    <source>
        <dbReference type="ARBA" id="ARBA00023015"/>
    </source>
</evidence>
<dbReference type="Proteomes" id="UP000324760">
    <property type="component" value="Chromosome"/>
</dbReference>
<proteinExistence type="inferred from homology"/>
<reference evidence="7 8" key="1">
    <citation type="journal article" date="2019" name="Biochem. Eng. J.">
        <title>Metabolic engineering of the marine bacteria Neptunomonas concharum for the production of acetoin and meso-2,3-butanediol from acetate.</title>
        <authorList>
            <person name="Li W."/>
            <person name="Pu N."/>
            <person name="Liu C.-X."/>
            <person name="Yuan Q.-P."/>
            <person name="Li Z.-J."/>
        </authorList>
    </citation>
    <scope>NUCLEOTIDE SEQUENCE [LARGE SCALE GENOMIC DNA]</scope>
    <source>
        <strain evidence="7 8">JCM17730</strain>
    </source>
</reference>
<sequence>MNTADLELFIRVADSGNITSAALELGISPATASAALKRLEQQLDNTLFVRSTRKLRLTDAGERYLPYCRRVIHELSEAQQALNDEKNEISGTLRLSVSSDFGRNLLLPWLDEFLADHPKLQVSLLAGDSLSDFYHDRIDMAVRYGKPEDSSLVAFPICETQRVLCASPDYLNCKGTPQHPHDLADHNCLLYFLGDRAYDQWTFRGKTGETYKINVRGDRICNDADFVHRWAVTGKGIAFKSRLDMIHDLNKGRIVTLLDNFQTETVQLWLVCPSRKQVTPAVILFREMLRKHCQALLNQP</sequence>
<dbReference type="GO" id="GO:0003700">
    <property type="term" value="F:DNA-binding transcription factor activity"/>
    <property type="evidence" value="ECO:0007669"/>
    <property type="project" value="InterPro"/>
</dbReference>
<accession>A0A5P1R7Q4</accession>
<protein>
    <submittedName>
        <fullName evidence="7">LysR family transcriptional regulator</fullName>
    </submittedName>
</protein>
<dbReference type="EMBL" id="CP043869">
    <property type="protein sequence ID" value="QEQ95316.1"/>
    <property type="molecule type" value="Genomic_DNA"/>
</dbReference>
<dbReference type="PROSITE" id="PS50931">
    <property type="entry name" value="HTH_LYSR"/>
    <property type="match status" value="1"/>
</dbReference>
<dbReference type="InterPro" id="IPR036388">
    <property type="entry name" value="WH-like_DNA-bd_sf"/>
</dbReference>
<dbReference type="SUPFAM" id="SSF53850">
    <property type="entry name" value="Periplasmic binding protein-like II"/>
    <property type="match status" value="1"/>
</dbReference>
<evidence type="ECO:0000259" key="6">
    <source>
        <dbReference type="PROSITE" id="PS50931"/>
    </source>
</evidence>
<dbReference type="PANTHER" id="PTHR30537:SF21">
    <property type="entry name" value="HTH-TYPE TRANSCRIPTIONAL REGULATOR SINR-RELATED"/>
    <property type="match status" value="1"/>
</dbReference>
<dbReference type="FunFam" id="3.40.190.290:FF:000001">
    <property type="entry name" value="Transcriptional regulator, LysR family"/>
    <property type="match status" value="1"/>
</dbReference>
<evidence type="ECO:0000256" key="5">
    <source>
        <dbReference type="SAM" id="Coils"/>
    </source>
</evidence>
<dbReference type="RefSeq" id="WP_138986018.1">
    <property type="nucleotide sequence ID" value="NZ_CP043869.1"/>
</dbReference>
<dbReference type="InterPro" id="IPR005119">
    <property type="entry name" value="LysR_subst-bd"/>
</dbReference>
<dbReference type="GO" id="GO:0006351">
    <property type="term" value="P:DNA-templated transcription"/>
    <property type="evidence" value="ECO:0007669"/>
    <property type="project" value="TreeGrafter"/>
</dbReference>
<dbReference type="InterPro" id="IPR036390">
    <property type="entry name" value="WH_DNA-bd_sf"/>
</dbReference>
<dbReference type="Gene3D" id="3.40.190.290">
    <property type="match status" value="1"/>
</dbReference>
<evidence type="ECO:0000256" key="3">
    <source>
        <dbReference type="ARBA" id="ARBA00023125"/>
    </source>
</evidence>
<dbReference type="FunFam" id="1.10.10.10:FF:000001">
    <property type="entry name" value="LysR family transcriptional regulator"/>
    <property type="match status" value="1"/>
</dbReference>
<feature type="domain" description="HTH lysR-type" evidence="6">
    <location>
        <begin position="1"/>
        <end position="58"/>
    </location>
</feature>
<dbReference type="SUPFAM" id="SSF46785">
    <property type="entry name" value="Winged helix' DNA-binding domain"/>
    <property type="match status" value="1"/>
</dbReference>
<dbReference type="KEGG" id="ncu:F0U83_00585"/>
<keyword evidence="8" id="KW-1185">Reference proteome</keyword>
<comment type="similarity">
    <text evidence="1">Belongs to the LysR transcriptional regulatory family.</text>
</comment>
<evidence type="ECO:0000313" key="8">
    <source>
        <dbReference type="Proteomes" id="UP000324760"/>
    </source>
</evidence>